<name>A0ABD2WKB3_9HYME</name>
<feature type="repeat" description="ANK" evidence="3">
    <location>
        <begin position="278"/>
        <end position="306"/>
    </location>
</feature>
<dbReference type="InterPro" id="IPR002110">
    <property type="entry name" value="Ankyrin_rpt"/>
</dbReference>
<dbReference type="SUPFAM" id="SSF48403">
    <property type="entry name" value="Ankyrin repeat"/>
    <property type="match status" value="1"/>
</dbReference>
<evidence type="ECO:0000313" key="4">
    <source>
        <dbReference type="EMBL" id="KAL3393272.1"/>
    </source>
</evidence>
<dbReference type="PRINTS" id="PR01415">
    <property type="entry name" value="ANKYRIN"/>
</dbReference>
<sequence length="496" mass="57104">MSDDDFDSDDSSDFDYFFGYESNESDSDDNFDTGEEKLEKLKSLREKVNWVVDEERREFLRQLQPIIKNWIDGLPDLRDIFRGEEIDWLLSESVKNENQNSSELVHFKGVPFVNFVIATGYKDEPDVDKDGNPILHRTTAVHIADKCTYPGVVRNVFEIYDRFDINYTDEFGLTHFHAACKSGCIEVAEKFLELGQDPNLLVPETDDSPLHLALANGRNLVVQLLLRNGADPNLTNAKGHTPLHLICKQEYLNDCSELFFEIIDEQHQTVQVNARDNLGRTPLEWAVANLLPNVIDVLLDHGADLSSFVFPSENHFNESPYENLSCKLDPASGKLAVVEHLKKRGYELDRSDAMTVMKFFAKYELFEDTSLLEKFPNDDKYAKRSKKLLIRDQDPILSLYDLMRLQPEEASKILTYTDYYDFATSDECYERVDEASTLHLGEIMSRGFFQRWALEPLLELTARYQLPVLCCEIIIKKLKNKDLFNICLAATGQNWN</sequence>
<evidence type="ECO:0000256" key="2">
    <source>
        <dbReference type="ARBA" id="ARBA00023043"/>
    </source>
</evidence>
<feature type="repeat" description="ANK" evidence="3">
    <location>
        <begin position="205"/>
        <end position="237"/>
    </location>
</feature>
<dbReference type="PANTHER" id="PTHR24171">
    <property type="entry name" value="ANKYRIN REPEAT DOMAIN-CONTAINING PROTEIN 39-RELATED"/>
    <property type="match status" value="1"/>
</dbReference>
<accession>A0ABD2WKB3</accession>
<gene>
    <name evidence="4" type="ORF">TKK_012504</name>
</gene>
<evidence type="ECO:0000313" key="5">
    <source>
        <dbReference type="Proteomes" id="UP001627154"/>
    </source>
</evidence>
<dbReference type="AlphaFoldDB" id="A0ABD2WKB3"/>
<dbReference type="SMART" id="SM00248">
    <property type="entry name" value="ANK"/>
    <property type="match status" value="4"/>
</dbReference>
<reference evidence="4 5" key="1">
    <citation type="journal article" date="2024" name="bioRxiv">
        <title>A reference genome for Trichogramma kaykai: A tiny desert-dwelling parasitoid wasp with competing sex-ratio distorters.</title>
        <authorList>
            <person name="Culotta J."/>
            <person name="Lindsey A.R."/>
        </authorList>
    </citation>
    <scope>NUCLEOTIDE SEQUENCE [LARGE SCALE GENOMIC DNA]</scope>
    <source>
        <strain evidence="4 5">KSX58</strain>
    </source>
</reference>
<evidence type="ECO:0000256" key="3">
    <source>
        <dbReference type="PROSITE-ProRule" id="PRU00023"/>
    </source>
</evidence>
<dbReference type="Proteomes" id="UP001627154">
    <property type="component" value="Unassembled WGS sequence"/>
</dbReference>
<organism evidence="4 5">
    <name type="scientific">Trichogramma kaykai</name>
    <dbReference type="NCBI Taxonomy" id="54128"/>
    <lineage>
        <taxon>Eukaryota</taxon>
        <taxon>Metazoa</taxon>
        <taxon>Ecdysozoa</taxon>
        <taxon>Arthropoda</taxon>
        <taxon>Hexapoda</taxon>
        <taxon>Insecta</taxon>
        <taxon>Pterygota</taxon>
        <taxon>Neoptera</taxon>
        <taxon>Endopterygota</taxon>
        <taxon>Hymenoptera</taxon>
        <taxon>Apocrita</taxon>
        <taxon>Proctotrupomorpha</taxon>
        <taxon>Chalcidoidea</taxon>
        <taxon>Trichogrammatidae</taxon>
        <taxon>Trichogramma</taxon>
    </lineage>
</organism>
<keyword evidence="5" id="KW-1185">Reference proteome</keyword>
<dbReference type="PROSITE" id="PS50088">
    <property type="entry name" value="ANK_REPEAT"/>
    <property type="match status" value="2"/>
</dbReference>
<dbReference type="PROSITE" id="PS50297">
    <property type="entry name" value="ANK_REP_REGION"/>
    <property type="match status" value="2"/>
</dbReference>
<proteinExistence type="predicted"/>
<keyword evidence="1" id="KW-0677">Repeat</keyword>
<dbReference type="PANTHER" id="PTHR24171:SF9">
    <property type="entry name" value="ANKYRIN REPEAT DOMAIN-CONTAINING PROTEIN 39"/>
    <property type="match status" value="1"/>
</dbReference>
<dbReference type="InterPro" id="IPR036770">
    <property type="entry name" value="Ankyrin_rpt-contain_sf"/>
</dbReference>
<keyword evidence="2 3" id="KW-0040">ANK repeat</keyword>
<protein>
    <recommendedName>
        <fullName evidence="6">PRANC domain-containing protein</fullName>
    </recommendedName>
</protein>
<dbReference type="Pfam" id="PF12796">
    <property type="entry name" value="Ank_2"/>
    <property type="match status" value="1"/>
</dbReference>
<dbReference type="Gene3D" id="1.25.40.20">
    <property type="entry name" value="Ankyrin repeat-containing domain"/>
    <property type="match status" value="1"/>
</dbReference>
<evidence type="ECO:0000256" key="1">
    <source>
        <dbReference type="ARBA" id="ARBA00022737"/>
    </source>
</evidence>
<dbReference type="EMBL" id="JBJJXI010000100">
    <property type="protein sequence ID" value="KAL3393272.1"/>
    <property type="molecule type" value="Genomic_DNA"/>
</dbReference>
<evidence type="ECO:0008006" key="6">
    <source>
        <dbReference type="Google" id="ProtNLM"/>
    </source>
</evidence>
<comment type="caution">
    <text evidence="4">The sequence shown here is derived from an EMBL/GenBank/DDBJ whole genome shotgun (WGS) entry which is preliminary data.</text>
</comment>